<feature type="compositionally biased region" description="Polar residues" evidence="8">
    <location>
        <begin position="267"/>
        <end position="284"/>
    </location>
</feature>
<dbReference type="PROSITE" id="PS51745">
    <property type="entry name" value="PB1"/>
    <property type="match status" value="1"/>
</dbReference>
<protein>
    <recommendedName>
        <fullName evidence="9">PB1 domain-containing protein</fullName>
    </recommendedName>
</protein>
<feature type="compositionally biased region" description="Low complexity" evidence="8">
    <location>
        <begin position="354"/>
        <end position="364"/>
    </location>
</feature>
<feature type="compositionally biased region" description="Low complexity" evidence="8">
    <location>
        <begin position="478"/>
        <end position="497"/>
    </location>
</feature>
<evidence type="ECO:0000256" key="6">
    <source>
        <dbReference type="ARBA" id="ARBA00022803"/>
    </source>
</evidence>
<dbReference type="Gene3D" id="1.25.40.10">
    <property type="entry name" value="Tetratricopeptide repeat domain"/>
    <property type="match status" value="1"/>
</dbReference>
<feature type="region of interest" description="Disordered" evidence="8">
    <location>
        <begin position="449"/>
        <end position="499"/>
    </location>
</feature>
<dbReference type="Proteomes" id="UP000242146">
    <property type="component" value="Unassembled WGS sequence"/>
</dbReference>
<evidence type="ECO:0000256" key="5">
    <source>
        <dbReference type="ARBA" id="ARBA00022737"/>
    </source>
</evidence>
<dbReference type="SMART" id="SM00028">
    <property type="entry name" value="TPR"/>
    <property type="match status" value="3"/>
</dbReference>
<dbReference type="OrthoDB" id="9450131at2759"/>
<keyword evidence="3" id="KW-0728">SH3 domain</keyword>
<dbReference type="SUPFAM" id="SSF54277">
    <property type="entry name" value="CAD &amp; PB1 domains"/>
    <property type="match status" value="1"/>
</dbReference>
<feature type="region of interest" description="Disordered" evidence="8">
    <location>
        <begin position="234"/>
        <end position="408"/>
    </location>
</feature>
<evidence type="ECO:0000256" key="1">
    <source>
        <dbReference type="ARBA" id="ARBA00004496"/>
    </source>
</evidence>
<accession>A0A1X2G7I0</accession>
<dbReference type="Gene3D" id="3.10.20.90">
    <property type="entry name" value="Phosphatidylinositol 3-kinase Catalytic Subunit, Chain A, domain 1"/>
    <property type="match status" value="1"/>
</dbReference>
<dbReference type="PANTHER" id="PTHR15175">
    <property type="entry name" value="NEUTROPHIL CYTOSOLIC FACTOR 2, NEUTROPHIL NADPH OXIDASE FACTOR 2"/>
    <property type="match status" value="1"/>
</dbReference>
<sequence>MALKLELEQWQSGCSAFDGKDYDSALRTFINMADSAKMHFNIGLIFAAVDDHERALAAYSRSISLDPYFAVAYFQKGVSHFCLGSMEDAKREFDTAHKNLRNNQIVNYQQLGLAFRLYACEVLFNRGICRLYLGEIDPGLTDLYHAQKSKMTEEHDVIDQAVRDRGKGYSVFSIPVGVLYRPPESKLHQLGNVDMFAAVNKLGLNKPPLQKPIHSSLGRNNSVLMGPRFQRKQSLGYSSMASRKQPTPQQPLPINTNAYPSSAPALSISTQKPNFNGSSNHIPLSSSSSSSSSLYHYRSPTTDRPPPPLPLPEDLPPALPMHTSHSSGYPPSPNHAHPHHGFPDPVPTHHYPHHSTSSSSSSTHARYRQDPRRVDSGFEFSADERYSSSSSRNSAKSQAYQISNMPPVPPMPRFDDTFDPVAAYGDITNDFQTMTVDDDRDRMRSRLNSNAHLDSEHLPARRSSAHSSKSQLDHHLQQHQQHPMPHPSTSSSTVHSLNNGTMAGHRLKIKVHHIDTRVILVPSNISFDDLFQRIREKLNAPPHTRLQYKDEENEMVLMIDDDDLQLARQIHNLRNQNEQGVEKLEIWCLS</sequence>
<dbReference type="CDD" id="cd05992">
    <property type="entry name" value="PB1"/>
    <property type="match status" value="1"/>
</dbReference>
<comment type="subcellular location">
    <subcellularLocation>
        <location evidence="1">Cytoplasm</location>
    </subcellularLocation>
</comment>
<feature type="domain" description="PB1" evidence="9">
    <location>
        <begin position="506"/>
        <end position="578"/>
    </location>
</feature>
<comment type="similarity">
    <text evidence="2">Belongs to the NCF2/NOXA1 family.</text>
</comment>
<keyword evidence="4" id="KW-0963">Cytoplasm</keyword>
<evidence type="ECO:0000259" key="9">
    <source>
        <dbReference type="PROSITE" id="PS51745"/>
    </source>
</evidence>
<dbReference type="Pfam" id="PF00564">
    <property type="entry name" value="PB1"/>
    <property type="match status" value="1"/>
</dbReference>
<dbReference type="PANTHER" id="PTHR15175:SF0">
    <property type="entry name" value="SH3 DOMAIN-CONTAINING PROTEIN C23A1.17"/>
    <property type="match status" value="1"/>
</dbReference>
<dbReference type="FunFam" id="1.25.40.10:FF:000017">
    <property type="entry name" value="NADPH oxidase regulator NoxR"/>
    <property type="match status" value="1"/>
</dbReference>
<evidence type="ECO:0000256" key="3">
    <source>
        <dbReference type="ARBA" id="ARBA00022443"/>
    </source>
</evidence>
<proteinExistence type="inferred from homology"/>
<feature type="compositionally biased region" description="Basic and acidic residues" evidence="8">
    <location>
        <begin position="367"/>
        <end position="386"/>
    </location>
</feature>
<organism evidence="10 11">
    <name type="scientific">Hesseltinella vesiculosa</name>
    <dbReference type="NCBI Taxonomy" id="101127"/>
    <lineage>
        <taxon>Eukaryota</taxon>
        <taxon>Fungi</taxon>
        <taxon>Fungi incertae sedis</taxon>
        <taxon>Mucoromycota</taxon>
        <taxon>Mucoromycotina</taxon>
        <taxon>Mucoromycetes</taxon>
        <taxon>Mucorales</taxon>
        <taxon>Cunninghamellaceae</taxon>
        <taxon>Hesseltinella</taxon>
    </lineage>
</organism>
<dbReference type="AlphaFoldDB" id="A0A1X2G7I0"/>
<dbReference type="PROSITE" id="PS50005">
    <property type="entry name" value="TPR"/>
    <property type="match status" value="1"/>
</dbReference>
<dbReference type="InterPro" id="IPR053793">
    <property type="entry name" value="PB1-like"/>
</dbReference>
<dbReference type="EMBL" id="MCGT01000035">
    <property type="protein sequence ID" value="ORX47021.1"/>
    <property type="molecule type" value="Genomic_DNA"/>
</dbReference>
<keyword evidence="5" id="KW-0677">Repeat</keyword>
<dbReference type="STRING" id="101127.A0A1X2G7I0"/>
<evidence type="ECO:0000256" key="4">
    <source>
        <dbReference type="ARBA" id="ARBA00022490"/>
    </source>
</evidence>
<comment type="caution">
    <text evidence="10">The sequence shown here is derived from an EMBL/GenBank/DDBJ whole genome shotgun (WGS) entry which is preliminary data.</text>
</comment>
<keyword evidence="11" id="KW-1185">Reference proteome</keyword>
<dbReference type="InterPro" id="IPR011990">
    <property type="entry name" value="TPR-like_helical_dom_sf"/>
</dbReference>
<dbReference type="SMART" id="SM00666">
    <property type="entry name" value="PB1"/>
    <property type="match status" value="1"/>
</dbReference>
<dbReference type="InterPro" id="IPR000270">
    <property type="entry name" value="PB1_dom"/>
</dbReference>
<dbReference type="InterPro" id="IPR019734">
    <property type="entry name" value="TPR_rpt"/>
</dbReference>
<feature type="compositionally biased region" description="Pro residues" evidence="8">
    <location>
        <begin position="303"/>
        <end position="319"/>
    </location>
</feature>
<keyword evidence="6 7" id="KW-0802">TPR repeat</keyword>
<name>A0A1X2G7I0_9FUNG</name>
<feature type="compositionally biased region" description="Polar residues" evidence="8">
    <location>
        <begin position="234"/>
        <end position="260"/>
    </location>
</feature>
<evidence type="ECO:0000313" key="10">
    <source>
        <dbReference type="EMBL" id="ORX47021.1"/>
    </source>
</evidence>
<dbReference type="GO" id="GO:0005737">
    <property type="term" value="C:cytoplasm"/>
    <property type="evidence" value="ECO:0007669"/>
    <property type="project" value="UniProtKB-SubCell"/>
</dbReference>
<reference evidence="10 11" key="1">
    <citation type="submission" date="2016-07" db="EMBL/GenBank/DDBJ databases">
        <title>Pervasive Adenine N6-methylation of Active Genes in Fungi.</title>
        <authorList>
            <consortium name="DOE Joint Genome Institute"/>
            <person name="Mondo S.J."/>
            <person name="Dannebaum R.O."/>
            <person name="Kuo R.C."/>
            <person name="Labutti K."/>
            <person name="Haridas S."/>
            <person name="Kuo A."/>
            <person name="Salamov A."/>
            <person name="Ahrendt S.R."/>
            <person name="Lipzen A."/>
            <person name="Sullivan W."/>
            <person name="Andreopoulos W.B."/>
            <person name="Clum A."/>
            <person name="Lindquist E."/>
            <person name="Daum C."/>
            <person name="Ramamoorthy G.K."/>
            <person name="Gryganskyi A."/>
            <person name="Culley D."/>
            <person name="Magnuson J.K."/>
            <person name="James T.Y."/>
            <person name="O'Malley M.A."/>
            <person name="Stajich J.E."/>
            <person name="Spatafora J.W."/>
            <person name="Visel A."/>
            <person name="Grigoriev I.V."/>
        </authorList>
    </citation>
    <scope>NUCLEOTIDE SEQUENCE [LARGE SCALE GENOMIC DNA]</scope>
    <source>
        <strain evidence="10 11">NRRL 3301</strain>
    </source>
</reference>
<feature type="repeat" description="TPR" evidence="7">
    <location>
        <begin position="36"/>
        <end position="69"/>
    </location>
</feature>
<feature type="compositionally biased region" description="Low complexity" evidence="8">
    <location>
        <begin position="387"/>
        <end position="397"/>
    </location>
</feature>
<dbReference type="InterPro" id="IPR051864">
    <property type="entry name" value="NCF2_NOXA1"/>
</dbReference>
<evidence type="ECO:0000256" key="8">
    <source>
        <dbReference type="SAM" id="MobiDB-lite"/>
    </source>
</evidence>
<gene>
    <name evidence="10" type="ORF">DM01DRAFT_1348799</name>
</gene>
<dbReference type="SUPFAM" id="SSF48452">
    <property type="entry name" value="TPR-like"/>
    <property type="match status" value="1"/>
</dbReference>
<evidence type="ECO:0000256" key="7">
    <source>
        <dbReference type="PROSITE-ProRule" id="PRU00339"/>
    </source>
</evidence>
<evidence type="ECO:0000313" key="11">
    <source>
        <dbReference type="Proteomes" id="UP000242146"/>
    </source>
</evidence>
<evidence type="ECO:0000256" key="2">
    <source>
        <dbReference type="ARBA" id="ARBA00008051"/>
    </source>
</evidence>